<evidence type="ECO:0000313" key="4">
    <source>
        <dbReference type="Proteomes" id="UP001216390"/>
    </source>
</evidence>
<dbReference type="CDD" id="cd00093">
    <property type="entry name" value="HTH_XRE"/>
    <property type="match status" value="1"/>
</dbReference>
<dbReference type="InterPro" id="IPR050807">
    <property type="entry name" value="TransReg_Diox_bact_type"/>
</dbReference>
<dbReference type="PROSITE" id="PS50943">
    <property type="entry name" value="HTH_CROC1"/>
    <property type="match status" value="1"/>
</dbReference>
<dbReference type="PANTHER" id="PTHR46797:SF1">
    <property type="entry name" value="METHYLPHOSPHONATE SYNTHASE"/>
    <property type="match status" value="1"/>
</dbReference>
<dbReference type="Pfam" id="PF01381">
    <property type="entry name" value="HTH_3"/>
    <property type="match status" value="1"/>
</dbReference>
<protein>
    <submittedName>
        <fullName evidence="3">XRE family transcriptional regulator</fullName>
    </submittedName>
</protein>
<dbReference type="Gene3D" id="1.10.260.40">
    <property type="entry name" value="lambda repressor-like DNA-binding domains"/>
    <property type="match status" value="1"/>
</dbReference>
<sequence>MPDADEVAAAIARNTRRLRTERQWTLDHLATRSGVSKGMLVQIEQARTNPSIGTLCRLADAFGETLARIVELSDTATVRAVSPDEVVRLWHGEEGSVGDLLVGSDRREHVELWRWTLAPGDGHESEGHLEGTREMMAVLAGTLTLEVDDEPFVVRAGGAVLFDGDRPHAYRNAHKRPLDTVLVVIQPTTHDDPPPSHAG</sequence>
<keyword evidence="1" id="KW-0238">DNA-binding</keyword>
<evidence type="ECO:0000259" key="2">
    <source>
        <dbReference type="PROSITE" id="PS50943"/>
    </source>
</evidence>
<dbReference type="CDD" id="cd02209">
    <property type="entry name" value="cupin_XRE_C"/>
    <property type="match status" value="1"/>
</dbReference>
<dbReference type="Proteomes" id="UP001216390">
    <property type="component" value="Chromosome"/>
</dbReference>
<dbReference type="InterPro" id="IPR014710">
    <property type="entry name" value="RmlC-like_jellyroll"/>
</dbReference>
<dbReference type="Gene3D" id="2.60.120.10">
    <property type="entry name" value="Jelly Rolls"/>
    <property type="match status" value="1"/>
</dbReference>
<dbReference type="InterPro" id="IPR011051">
    <property type="entry name" value="RmlC_Cupin_sf"/>
</dbReference>
<dbReference type="KEGG" id="ima:PO878_20430"/>
<dbReference type="PANTHER" id="PTHR46797">
    <property type="entry name" value="HTH-TYPE TRANSCRIPTIONAL REGULATOR"/>
    <property type="match status" value="1"/>
</dbReference>
<dbReference type="InterPro" id="IPR013096">
    <property type="entry name" value="Cupin_2"/>
</dbReference>
<dbReference type="InterPro" id="IPR001387">
    <property type="entry name" value="Cro/C1-type_HTH"/>
</dbReference>
<dbReference type="EMBL" id="CP116942">
    <property type="protein sequence ID" value="WCO66862.1"/>
    <property type="molecule type" value="Genomic_DNA"/>
</dbReference>
<dbReference type="AlphaFoldDB" id="A0AAF0BTJ3"/>
<dbReference type="SMART" id="SM00530">
    <property type="entry name" value="HTH_XRE"/>
    <property type="match status" value="1"/>
</dbReference>
<dbReference type="SUPFAM" id="SSF47413">
    <property type="entry name" value="lambda repressor-like DNA-binding domains"/>
    <property type="match status" value="1"/>
</dbReference>
<evidence type="ECO:0000256" key="1">
    <source>
        <dbReference type="ARBA" id="ARBA00023125"/>
    </source>
</evidence>
<dbReference type="RefSeq" id="WP_272736384.1">
    <property type="nucleotide sequence ID" value="NZ_CP116942.1"/>
</dbReference>
<dbReference type="GO" id="GO:0003677">
    <property type="term" value="F:DNA binding"/>
    <property type="evidence" value="ECO:0007669"/>
    <property type="project" value="UniProtKB-KW"/>
</dbReference>
<dbReference type="InterPro" id="IPR010982">
    <property type="entry name" value="Lambda_DNA-bd_dom_sf"/>
</dbReference>
<dbReference type="GO" id="GO:0005829">
    <property type="term" value="C:cytosol"/>
    <property type="evidence" value="ECO:0007669"/>
    <property type="project" value="TreeGrafter"/>
</dbReference>
<dbReference type="GO" id="GO:0003700">
    <property type="term" value="F:DNA-binding transcription factor activity"/>
    <property type="evidence" value="ECO:0007669"/>
    <property type="project" value="TreeGrafter"/>
</dbReference>
<organism evidence="3 4">
    <name type="scientific">Iamia majanohamensis</name>
    <dbReference type="NCBI Taxonomy" id="467976"/>
    <lineage>
        <taxon>Bacteria</taxon>
        <taxon>Bacillati</taxon>
        <taxon>Actinomycetota</taxon>
        <taxon>Acidimicrobiia</taxon>
        <taxon>Acidimicrobiales</taxon>
        <taxon>Iamiaceae</taxon>
        <taxon>Iamia</taxon>
    </lineage>
</organism>
<reference evidence="3" key="1">
    <citation type="submission" date="2023-01" db="EMBL/GenBank/DDBJ databases">
        <title>The diversity of Class Acidimicrobiia in South China Sea sediment environments and the proposal of Iamia marina sp. nov., a novel species of the genus Iamia.</title>
        <authorList>
            <person name="He Y."/>
            <person name="Tian X."/>
        </authorList>
    </citation>
    <scope>NUCLEOTIDE SEQUENCE</scope>
    <source>
        <strain evidence="3">DSM 19957</strain>
    </source>
</reference>
<name>A0AAF0BTJ3_9ACTN</name>
<feature type="domain" description="HTH cro/C1-type" evidence="2">
    <location>
        <begin position="16"/>
        <end position="69"/>
    </location>
</feature>
<evidence type="ECO:0000313" key="3">
    <source>
        <dbReference type="EMBL" id="WCO66862.1"/>
    </source>
</evidence>
<dbReference type="Pfam" id="PF07883">
    <property type="entry name" value="Cupin_2"/>
    <property type="match status" value="1"/>
</dbReference>
<proteinExistence type="predicted"/>
<keyword evidence="4" id="KW-1185">Reference proteome</keyword>
<accession>A0AAF0BTJ3</accession>
<dbReference type="SUPFAM" id="SSF51182">
    <property type="entry name" value="RmlC-like cupins"/>
    <property type="match status" value="1"/>
</dbReference>
<gene>
    <name evidence="3" type="ORF">PO878_20430</name>
</gene>